<gene>
    <name evidence="1" type="ORF">GS597_02320</name>
</gene>
<evidence type="ECO:0000313" key="1">
    <source>
        <dbReference type="EMBL" id="NCJ05366.1"/>
    </source>
</evidence>
<dbReference type="RefSeq" id="WP_161823840.1">
    <property type="nucleotide sequence ID" value="NZ_WVIC01000003.1"/>
</dbReference>
<comment type="caution">
    <text evidence="1">The sequence shown here is derived from an EMBL/GenBank/DDBJ whole genome shotgun (WGS) entry which is preliminary data.</text>
</comment>
<accession>A0A8K1ZWJ1</accession>
<protein>
    <submittedName>
        <fullName evidence="1">Uncharacterized protein</fullName>
    </submittedName>
</protein>
<organism evidence="1 2">
    <name type="scientific">Petrachloros mirabilis ULC683</name>
    <dbReference type="NCBI Taxonomy" id="2781853"/>
    <lineage>
        <taxon>Bacteria</taxon>
        <taxon>Bacillati</taxon>
        <taxon>Cyanobacteriota</taxon>
        <taxon>Cyanophyceae</taxon>
        <taxon>Synechococcales</taxon>
        <taxon>Petrachlorosaceae</taxon>
        <taxon>Petrachloros</taxon>
        <taxon>Petrachloros mirabilis</taxon>
    </lineage>
</organism>
<dbReference type="Proteomes" id="UP000607397">
    <property type="component" value="Unassembled WGS sequence"/>
</dbReference>
<evidence type="ECO:0000313" key="2">
    <source>
        <dbReference type="Proteomes" id="UP000607397"/>
    </source>
</evidence>
<reference evidence="1" key="1">
    <citation type="submission" date="2019-12" db="EMBL/GenBank/DDBJ databases">
        <title>High-Quality draft genome sequences of three cyanobacteria isolated from the limestone walls of the Old Cathedral of Coimbra.</title>
        <authorList>
            <person name="Tiago I."/>
            <person name="Soares F."/>
            <person name="Portugal A."/>
        </authorList>
    </citation>
    <scope>NUCLEOTIDE SEQUENCE [LARGE SCALE GENOMIC DNA]</scope>
    <source>
        <strain evidence="1">C</strain>
    </source>
</reference>
<sequence>MACDPYQRANRSMLKTLQARWHQQESKRHILRSQVGFTLATSQTPLPCAGCVHYHGKAYGTEQRIRLICAIHPYGWMQMSACPDWEGAALASDG</sequence>
<dbReference type="EMBL" id="WVIC01000003">
    <property type="protein sequence ID" value="NCJ05366.1"/>
    <property type="molecule type" value="Genomic_DNA"/>
</dbReference>
<proteinExistence type="predicted"/>
<keyword evidence="2" id="KW-1185">Reference proteome</keyword>
<name>A0A8K1ZWJ1_9CYAN</name>
<dbReference type="AlphaFoldDB" id="A0A8K1ZWJ1"/>